<proteinExistence type="predicted"/>
<dbReference type="AlphaFoldDB" id="A0A6A6IAV6"/>
<feature type="chain" id="PRO_5025531544" evidence="1">
    <location>
        <begin position="29"/>
        <end position="443"/>
    </location>
</feature>
<dbReference type="PROSITE" id="PS50280">
    <property type="entry name" value="SET"/>
    <property type="match status" value="1"/>
</dbReference>
<gene>
    <name evidence="3" type="ORF">BU26DRAFT_352243</name>
</gene>
<dbReference type="InterPro" id="IPR011990">
    <property type="entry name" value="TPR-like_helical_dom_sf"/>
</dbReference>
<organism evidence="3 4">
    <name type="scientific">Trematosphaeria pertusa</name>
    <dbReference type="NCBI Taxonomy" id="390896"/>
    <lineage>
        <taxon>Eukaryota</taxon>
        <taxon>Fungi</taxon>
        <taxon>Dikarya</taxon>
        <taxon>Ascomycota</taxon>
        <taxon>Pezizomycotina</taxon>
        <taxon>Dothideomycetes</taxon>
        <taxon>Pleosporomycetidae</taxon>
        <taxon>Pleosporales</taxon>
        <taxon>Massarineae</taxon>
        <taxon>Trematosphaeriaceae</taxon>
        <taxon>Trematosphaeria</taxon>
    </lineage>
</organism>
<reference evidence="3" key="1">
    <citation type="journal article" date="2020" name="Stud. Mycol.">
        <title>101 Dothideomycetes genomes: a test case for predicting lifestyles and emergence of pathogens.</title>
        <authorList>
            <person name="Haridas S."/>
            <person name="Albert R."/>
            <person name="Binder M."/>
            <person name="Bloem J."/>
            <person name="Labutti K."/>
            <person name="Salamov A."/>
            <person name="Andreopoulos B."/>
            <person name="Baker S."/>
            <person name="Barry K."/>
            <person name="Bills G."/>
            <person name="Bluhm B."/>
            <person name="Cannon C."/>
            <person name="Castanera R."/>
            <person name="Culley D."/>
            <person name="Daum C."/>
            <person name="Ezra D."/>
            <person name="Gonzalez J."/>
            <person name="Henrissat B."/>
            <person name="Kuo A."/>
            <person name="Liang C."/>
            <person name="Lipzen A."/>
            <person name="Lutzoni F."/>
            <person name="Magnuson J."/>
            <person name="Mondo S."/>
            <person name="Nolan M."/>
            <person name="Ohm R."/>
            <person name="Pangilinan J."/>
            <person name="Park H.-J."/>
            <person name="Ramirez L."/>
            <person name="Alfaro M."/>
            <person name="Sun H."/>
            <person name="Tritt A."/>
            <person name="Yoshinaga Y."/>
            <person name="Zwiers L.-H."/>
            <person name="Turgeon B."/>
            <person name="Goodwin S."/>
            <person name="Spatafora J."/>
            <person name="Crous P."/>
            <person name="Grigoriev I."/>
        </authorList>
    </citation>
    <scope>NUCLEOTIDE SEQUENCE</scope>
    <source>
        <strain evidence="3">CBS 122368</strain>
    </source>
</reference>
<dbReference type="SMART" id="SM00317">
    <property type="entry name" value="SET"/>
    <property type="match status" value="1"/>
</dbReference>
<sequence>MYSPLRNTVWPTALALLLSTAIFQRATATVGVLDIDDLLHTKDQQTFSSDDSDSPWSHDPHCTVSTSLSTLGRKYCVYTSNFTGPTGISIITTPRIAAAAAPLLDDNPLDNFLTPAQAEALYFNAPPYKVVDVPEKGGKGVVATRKIRKFETFMVDQASVVVDMSLERAVSREENWSLLRVAVERLRKPGVVRELSAKHADGREEEEDEGEEELLGRLEEDVMMTNAFGSQIAETKFRALYPLVSRINHACHPNAFVLFSRAGISMAVKAYRDIEPGEEISISYVTLGQPYPRRHDALKRWGFTCTCALCSLPTQEKTASDVRRSLIAQAETKIIEFWQAGKPTEAIDLTHEAIEIIKDEGLEHLLTDEYALLAKLYLLIGEREKAEHYGRMSFDLLADMGFLGHDVDRQRVELDIENFLEMVGDGMREVRGTYVQEAEDEEV</sequence>
<dbReference type="PANTHER" id="PTHR47332:SF2">
    <property type="entry name" value="SET-6"/>
    <property type="match status" value="1"/>
</dbReference>
<name>A0A6A6IAV6_9PLEO</name>
<dbReference type="InterPro" id="IPR053185">
    <property type="entry name" value="SET_domain_protein"/>
</dbReference>
<dbReference type="GeneID" id="54575809"/>
<protein>
    <submittedName>
        <fullName evidence="3">SET domain-containing protein</fullName>
    </submittedName>
</protein>
<dbReference type="EMBL" id="ML987197">
    <property type="protein sequence ID" value="KAF2247714.1"/>
    <property type="molecule type" value="Genomic_DNA"/>
</dbReference>
<feature type="signal peptide" evidence="1">
    <location>
        <begin position="1"/>
        <end position="28"/>
    </location>
</feature>
<dbReference type="Gene3D" id="2.170.270.10">
    <property type="entry name" value="SET domain"/>
    <property type="match status" value="1"/>
</dbReference>
<dbReference type="CDD" id="cd20071">
    <property type="entry name" value="SET_SMYD"/>
    <property type="match status" value="1"/>
</dbReference>
<evidence type="ECO:0000313" key="4">
    <source>
        <dbReference type="Proteomes" id="UP000800094"/>
    </source>
</evidence>
<evidence type="ECO:0000259" key="2">
    <source>
        <dbReference type="PROSITE" id="PS50280"/>
    </source>
</evidence>
<accession>A0A6A6IAV6</accession>
<evidence type="ECO:0000256" key="1">
    <source>
        <dbReference type="SAM" id="SignalP"/>
    </source>
</evidence>
<keyword evidence="1" id="KW-0732">Signal</keyword>
<feature type="domain" description="SET" evidence="2">
    <location>
        <begin position="126"/>
        <end position="285"/>
    </location>
</feature>
<keyword evidence="4" id="KW-1185">Reference proteome</keyword>
<dbReference type="InterPro" id="IPR046341">
    <property type="entry name" value="SET_dom_sf"/>
</dbReference>
<evidence type="ECO:0000313" key="3">
    <source>
        <dbReference type="EMBL" id="KAF2247714.1"/>
    </source>
</evidence>
<dbReference type="Gene3D" id="1.25.40.10">
    <property type="entry name" value="Tetratricopeptide repeat domain"/>
    <property type="match status" value="1"/>
</dbReference>
<dbReference type="InterPro" id="IPR001214">
    <property type="entry name" value="SET_dom"/>
</dbReference>
<dbReference type="Proteomes" id="UP000800094">
    <property type="component" value="Unassembled WGS sequence"/>
</dbReference>
<dbReference type="SUPFAM" id="SSF82199">
    <property type="entry name" value="SET domain"/>
    <property type="match status" value="1"/>
</dbReference>
<dbReference type="OrthoDB" id="438641at2759"/>
<dbReference type="Pfam" id="PF00856">
    <property type="entry name" value="SET"/>
    <property type="match status" value="1"/>
</dbReference>
<dbReference type="PANTHER" id="PTHR47332">
    <property type="entry name" value="SET DOMAIN-CONTAINING PROTEIN 5"/>
    <property type="match status" value="1"/>
</dbReference>
<dbReference type="RefSeq" id="XP_033682718.1">
    <property type="nucleotide sequence ID" value="XM_033822479.1"/>
</dbReference>